<dbReference type="SUPFAM" id="SSF55846">
    <property type="entry name" value="N-acetylmuramoyl-L-alanine amidase-like"/>
    <property type="match status" value="1"/>
</dbReference>
<dbReference type="InterPro" id="IPR002502">
    <property type="entry name" value="Amidase_domain"/>
</dbReference>
<comment type="cofactor">
    <cofactor evidence="2">
        <name>Zn(2+)</name>
        <dbReference type="ChEBI" id="CHEBI:29105"/>
    </cofactor>
</comment>
<evidence type="ECO:0000313" key="15">
    <source>
        <dbReference type="Proteomes" id="UP001269375"/>
    </source>
</evidence>
<keyword evidence="8 14" id="KW-0378">Hydrolase</keyword>
<evidence type="ECO:0000256" key="7">
    <source>
        <dbReference type="ARBA" id="ARBA00022723"/>
    </source>
</evidence>
<dbReference type="EC" id="3.5.1.28" evidence="5"/>
<dbReference type="InterPro" id="IPR051206">
    <property type="entry name" value="NAMLAA_amidase_2"/>
</dbReference>
<dbReference type="PANTHER" id="PTHR30417:SF4">
    <property type="entry name" value="1,6-ANHYDRO-N-ACETYLMURAMYL-L-ALANINE AMIDASE AMPD"/>
    <property type="match status" value="1"/>
</dbReference>
<evidence type="ECO:0000256" key="1">
    <source>
        <dbReference type="ARBA" id="ARBA00001561"/>
    </source>
</evidence>
<comment type="similarity">
    <text evidence="4">Belongs to the N-acetylmuramoyl-L-alanine amidase 2 family.</text>
</comment>
<evidence type="ECO:0000256" key="4">
    <source>
        <dbReference type="ARBA" id="ARBA00007553"/>
    </source>
</evidence>
<dbReference type="InterPro" id="IPR036505">
    <property type="entry name" value="Amidase/PGRP_sf"/>
</dbReference>
<protein>
    <recommendedName>
        <fullName evidence="11">1,6-anhydro-N-acetylmuramyl-L-alanine amidase AmpD</fullName>
        <ecNumber evidence="5">3.5.1.28</ecNumber>
    </recommendedName>
    <alternativeName>
        <fullName evidence="12">N-acetylmuramoyl-L-alanine amidase</fullName>
    </alternativeName>
</protein>
<evidence type="ECO:0000256" key="3">
    <source>
        <dbReference type="ARBA" id="ARBA00004496"/>
    </source>
</evidence>
<evidence type="ECO:0000256" key="8">
    <source>
        <dbReference type="ARBA" id="ARBA00022801"/>
    </source>
</evidence>
<dbReference type="GO" id="GO:0008745">
    <property type="term" value="F:N-acetylmuramoyl-L-alanine amidase activity"/>
    <property type="evidence" value="ECO:0007669"/>
    <property type="project" value="UniProtKB-EC"/>
</dbReference>
<comment type="catalytic activity">
    <reaction evidence="1">
        <text>Hydrolyzes the link between N-acetylmuramoyl residues and L-amino acid residues in certain cell-wall glycopeptides.</text>
        <dbReference type="EC" id="3.5.1.28"/>
    </reaction>
</comment>
<comment type="caution">
    <text evidence="14">The sequence shown here is derived from an EMBL/GenBank/DDBJ whole genome shotgun (WGS) entry which is preliminary data.</text>
</comment>
<reference evidence="14 15" key="1">
    <citation type="submission" date="2023-04" db="EMBL/GenBank/DDBJ databases">
        <title>A long-awaited taxogenomic arrangement of the family Halomonadaceae.</title>
        <authorList>
            <person name="De La Haba R."/>
            <person name="Chuvochina M."/>
            <person name="Wittouck S."/>
            <person name="Arahal D.R."/>
            <person name="Sanchez-Porro C."/>
            <person name="Hugenholtz P."/>
            <person name="Ventosa A."/>
        </authorList>
    </citation>
    <scope>NUCLEOTIDE SEQUENCE [LARGE SCALE GENOMIC DNA]</scope>
    <source>
        <strain evidence="14 15">DSM 22428</strain>
    </source>
</reference>
<evidence type="ECO:0000313" key="14">
    <source>
        <dbReference type="EMBL" id="MDR5895433.1"/>
    </source>
</evidence>
<name>A0ABU1GTT3_9GAMM</name>
<accession>A0ABU1GTT3</accession>
<evidence type="ECO:0000256" key="2">
    <source>
        <dbReference type="ARBA" id="ARBA00001947"/>
    </source>
</evidence>
<dbReference type="Pfam" id="PF01510">
    <property type="entry name" value="Amidase_2"/>
    <property type="match status" value="1"/>
</dbReference>
<organism evidence="14 15">
    <name type="scientific">Larsenimonas suaedae</name>
    <dbReference type="NCBI Taxonomy" id="1851019"/>
    <lineage>
        <taxon>Bacteria</taxon>
        <taxon>Pseudomonadati</taxon>
        <taxon>Pseudomonadota</taxon>
        <taxon>Gammaproteobacteria</taxon>
        <taxon>Oceanospirillales</taxon>
        <taxon>Halomonadaceae</taxon>
        <taxon>Larsenimonas</taxon>
    </lineage>
</organism>
<gene>
    <name evidence="14" type="primary">ampD</name>
    <name evidence="14" type="ORF">QC825_05025</name>
</gene>
<comment type="subcellular location">
    <subcellularLocation>
        <location evidence="3">Cytoplasm</location>
    </subcellularLocation>
</comment>
<evidence type="ECO:0000256" key="9">
    <source>
        <dbReference type="ARBA" id="ARBA00022833"/>
    </source>
</evidence>
<dbReference type="CDD" id="cd06583">
    <property type="entry name" value="PGRP"/>
    <property type="match status" value="1"/>
</dbReference>
<evidence type="ECO:0000256" key="11">
    <source>
        <dbReference type="ARBA" id="ARBA00039257"/>
    </source>
</evidence>
<dbReference type="EMBL" id="JARWAO010000002">
    <property type="protein sequence ID" value="MDR5895433.1"/>
    <property type="molecule type" value="Genomic_DNA"/>
</dbReference>
<dbReference type="SMART" id="SM00644">
    <property type="entry name" value="Ami_2"/>
    <property type="match status" value="1"/>
</dbReference>
<dbReference type="RefSeq" id="WP_251591266.1">
    <property type="nucleotide sequence ID" value="NZ_JAMLJI010000001.1"/>
</dbReference>
<dbReference type="PANTHER" id="PTHR30417">
    <property type="entry name" value="N-ACETYLMURAMOYL-L-ALANINE AMIDASE AMID"/>
    <property type="match status" value="1"/>
</dbReference>
<evidence type="ECO:0000256" key="6">
    <source>
        <dbReference type="ARBA" id="ARBA00022490"/>
    </source>
</evidence>
<feature type="domain" description="N-acetylmuramoyl-L-alanine amidase" evidence="13">
    <location>
        <begin position="17"/>
        <end position="166"/>
    </location>
</feature>
<dbReference type="Gene3D" id="3.40.80.10">
    <property type="entry name" value="Peptidoglycan recognition protein-like"/>
    <property type="match status" value="1"/>
</dbReference>
<evidence type="ECO:0000259" key="13">
    <source>
        <dbReference type="SMART" id="SM00644"/>
    </source>
</evidence>
<evidence type="ECO:0000256" key="10">
    <source>
        <dbReference type="ARBA" id="ARBA00023316"/>
    </source>
</evidence>
<dbReference type="NCBIfam" id="NF008758">
    <property type="entry name" value="PRK11789.1"/>
    <property type="match status" value="1"/>
</dbReference>
<keyword evidence="7" id="KW-0479">Metal-binding</keyword>
<keyword evidence="15" id="KW-1185">Reference proteome</keyword>
<evidence type="ECO:0000256" key="5">
    <source>
        <dbReference type="ARBA" id="ARBA00011901"/>
    </source>
</evidence>
<evidence type="ECO:0000256" key="12">
    <source>
        <dbReference type="ARBA" id="ARBA00042615"/>
    </source>
</evidence>
<sequence length="180" mass="20308">MHVNDLHWLSEAEHAPSAHCDTRPQGEISGLVLHSISLPPGEFGGEAITDLFLGRLDPEAHPYFKKIEGLRVSAHCLIRRSGQVIQYVGFDQRAWHAGKSSWQGRSRLNDFTIGVELEGDHRPFTRAQYARLVELTRALMGKYSALTPERITGHQHVAPLRKVDPGPSFDWQYFFQGLRG</sequence>
<keyword evidence="9" id="KW-0862">Zinc</keyword>
<proteinExistence type="inferred from homology"/>
<dbReference type="Proteomes" id="UP001269375">
    <property type="component" value="Unassembled WGS sequence"/>
</dbReference>
<keyword evidence="6" id="KW-0963">Cytoplasm</keyword>
<keyword evidence="10" id="KW-0961">Cell wall biogenesis/degradation</keyword>